<dbReference type="EMBL" id="JBHRYB010000001">
    <property type="protein sequence ID" value="MFC3678598.1"/>
    <property type="molecule type" value="Genomic_DNA"/>
</dbReference>
<keyword evidence="4" id="KW-0808">Transferase</keyword>
<dbReference type="InterPro" id="IPR001296">
    <property type="entry name" value="Glyco_trans_1"/>
</dbReference>
<reference evidence="5" key="1">
    <citation type="journal article" date="2019" name="Int. J. Syst. Evol. Microbiol.">
        <title>The Global Catalogue of Microorganisms (GCM) 10K type strain sequencing project: providing services to taxonomists for standard genome sequencing and annotation.</title>
        <authorList>
            <consortium name="The Broad Institute Genomics Platform"/>
            <consortium name="The Broad Institute Genome Sequencing Center for Infectious Disease"/>
            <person name="Wu L."/>
            <person name="Ma J."/>
        </authorList>
    </citation>
    <scope>NUCLEOTIDE SEQUENCE [LARGE SCALE GENOMIC DNA]</scope>
    <source>
        <strain evidence="5">KCTC 42424</strain>
    </source>
</reference>
<dbReference type="InterPro" id="IPR028098">
    <property type="entry name" value="Glyco_trans_4-like_N"/>
</dbReference>
<dbReference type="CDD" id="cd03814">
    <property type="entry name" value="GT4-like"/>
    <property type="match status" value="1"/>
</dbReference>
<proteinExistence type="predicted"/>
<evidence type="ECO:0000259" key="3">
    <source>
        <dbReference type="Pfam" id="PF13439"/>
    </source>
</evidence>
<keyword evidence="5" id="KW-1185">Reference proteome</keyword>
<dbReference type="Pfam" id="PF13439">
    <property type="entry name" value="Glyco_transf_4"/>
    <property type="match status" value="1"/>
</dbReference>
<evidence type="ECO:0000259" key="2">
    <source>
        <dbReference type="Pfam" id="PF00534"/>
    </source>
</evidence>
<dbReference type="PANTHER" id="PTHR45947:SF3">
    <property type="entry name" value="SULFOQUINOVOSYL TRANSFERASE SQD2"/>
    <property type="match status" value="1"/>
</dbReference>
<evidence type="ECO:0000313" key="5">
    <source>
        <dbReference type="Proteomes" id="UP001595722"/>
    </source>
</evidence>
<dbReference type="Proteomes" id="UP001595722">
    <property type="component" value="Unassembled WGS sequence"/>
</dbReference>
<dbReference type="SUPFAM" id="SSF53756">
    <property type="entry name" value="UDP-Glycosyltransferase/glycogen phosphorylase"/>
    <property type="match status" value="1"/>
</dbReference>
<feature type="domain" description="Glycosyl transferase family 1" evidence="2">
    <location>
        <begin position="197"/>
        <end position="357"/>
    </location>
</feature>
<dbReference type="GO" id="GO:0016757">
    <property type="term" value="F:glycosyltransferase activity"/>
    <property type="evidence" value="ECO:0007669"/>
    <property type="project" value="UniProtKB-KW"/>
</dbReference>
<name>A0ABV7VRA0_9GAMM</name>
<evidence type="ECO:0000256" key="1">
    <source>
        <dbReference type="SAM" id="MobiDB-lite"/>
    </source>
</evidence>
<dbReference type="PANTHER" id="PTHR45947">
    <property type="entry name" value="SULFOQUINOVOSYL TRANSFERASE SQD2"/>
    <property type="match status" value="1"/>
</dbReference>
<keyword evidence="4" id="KW-0328">Glycosyltransferase</keyword>
<dbReference type="EC" id="2.4.-.-" evidence="4"/>
<comment type="caution">
    <text evidence="4">The sequence shown here is derived from an EMBL/GenBank/DDBJ whole genome shotgun (WGS) entry which is preliminary data.</text>
</comment>
<protein>
    <submittedName>
        <fullName evidence="4">Glycosyltransferase family 4 protein</fullName>
        <ecNumber evidence="4">2.4.-.-</ecNumber>
    </submittedName>
</protein>
<dbReference type="InterPro" id="IPR050194">
    <property type="entry name" value="Glycosyltransferase_grp1"/>
</dbReference>
<accession>A0ABV7VRA0</accession>
<organism evidence="4 5">
    <name type="scientific">Bacterioplanoides pacificum</name>
    <dbReference type="NCBI Taxonomy" id="1171596"/>
    <lineage>
        <taxon>Bacteria</taxon>
        <taxon>Pseudomonadati</taxon>
        <taxon>Pseudomonadota</taxon>
        <taxon>Gammaproteobacteria</taxon>
        <taxon>Oceanospirillales</taxon>
        <taxon>Oceanospirillaceae</taxon>
        <taxon>Bacterioplanoides</taxon>
    </lineage>
</organism>
<dbReference type="RefSeq" id="WP_376864150.1">
    <property type="nucleotide sequence ID" value="NZ_JBHRYB010000001.1"/>
</dbReference>
<sequence>MDATLKRITLVTETFAPEINGVANTLGHLVRGMLARGIEVQIIRPRQHRQDDNRIQGQLHTVTLPGLPIPGYNQLKFGLPLQGRIAKALQQFDPQAVYIATEGPMGWAAARAAGKQQRGIISGFHTNFHQYIEHYRLGALEKPTYRYLRYFHNLTAGTLVPTRNQRDQLERHGFNNVRVLARGVDSDLFSPQKRSAELRRQWGVRDDDLVLLYVGRIAGEKNMALALATYRQLQQADERVRLVLVGDGPELENIRQQQPEIICCGMQRGEQLAQHYASGDVFLFPSKTDTFGNVVTEAMASGLAVVSFDYAAAHEHISSGDNGLLAPYGDDQAYIQHAETLLDSPNLLKRLRQQARQTARTIAWDSIVEEFISRLSSAQTEVSRHGKRKTNARKSSATV</sequence>
<feature type="region of interest" description="Disordered" evidence="1">
    <location>
        <begin position="379"/>
        <end position="399"/>
    </location>
</feature>
<evidence type="ECO:0000313" key="4">
    <source>
        <dbReference type="EMBL" id="MFC3678598.1"/>
    </source>
</evidence>
<dbReference type="Gene3D" id="3.40.50.2000">
    <property type="entry name" value="Glycogen Phosphorylase B"/>
    <property type="match status" value="2"/>
</dbReference>
<gene>
    <name evidence="4" type="ORF">ACFOMG_00550</name>
</gene>
<dbReference type="Pfam" id="PF00534">
    <property type="entry name" value="Glycos_transf_1"/>
    <property type="match status" value="1"/>
</dbReference>
<feature type="domain" description="Glycosyltransferase subfamily 4-like N-terminal" evidence="3">
    <location>
        <begin position="19"/>
        <end position="187"/>
    </location>
</feature>